<keyword evidence="4" id="KW-0804">Transcription</keyword>
<feature type="region of interest" description="Disordered" evidence="7">
    <location>
        <begin position="304"/>
        <end position="348"/>
    </location>
</feature>
<dbReference type="InterPro" id="IPR036390">
    <property type="entry name" value="WH_DNA-bd_sf"/>
</dbReference>
<reference evidence="9" key="3">
    <citation type="submission" date="2025-09" db="UniProtKB">
        <authorList>
            <consortium name="Ensembl"/>
        </authorList>
    </citation>
    <scope>IDENTIFICATION</scope>
</reference>
<feature type="region of interest" description="Disordered" evidence="7">
    <location>
        <begin position="1"/>
        <end position="51"/>
    </location>
</feature>
<protein>
    <submittedName>
        <fullName evidence="9">Forkhead box N2</fullName>
    </submittedName>
</protein>
<dbReference type="PROSITE" id="PS50039">
    <property type="entry name" value="FORK_HEAD_3"/>
    <property type="match status" value="1"/>
</dbReference>
<dbReference type="GO" id="GO:0000987">
    <property type="term" value="F:cis-regulatory region sequence-specific DNA binding"/>
    <property type="evidence" value="ECO:0007669"/>
    <property type="project" value="TreeGrafter"/>
</dbReference>
<dbReference type="Pfam" id="PF00250">
    <property type="entry name" value="Forkhead"/>
    <property type="match status" value="1"/>
</dbReference>
<dbReference type="AlphaFoldDB" id="A0A8B9TWH2"/>
<dbReference type="PANTHER" id="PTHR13962:SF19">
    <property type="entry name" value="FORKHEAD BOX PROTEIN N2"/>
    <property type="match status" value="1"/>
</dbReference>
<reference evidence="9" key="1">
    <citation type="submission" date="2019-08" db="EMBL/GenBank/DDBJ databases">
        <title>Three high-quality genomes provides insights into domestication of ducks.</title>
        <authorList>
            <person name="Hou Z.C."/>
            <person name="Zhu F."/>
            <person name="Yin Z.T."/>
            <person name="Zhang F."/>
        </authorList>
    </citation>
    <scope>NUCLEOTIDE SEQUENCE [LARGE SCALE GENOMIC DNA]</scope>
</reference>
<evidence type="ECO:0000256" key="6">
    <source>
        <dbReference type="PROSITE-ProRule" id="PRU00089"/>
    </source>
</evidence>
<dbReference type="PROSITE" id="PS00658">
    <property type="entry name" value="FORK_HEAD_2"/>
    <property type="match status" value="1"/>
</dbReference>
<dbReference type="SUPFAM" id="SSF46785">
    <property type="entry name" value="Winged helix' DNA-binding domain"/>
    <property type="match status" value="1"/>
</dbReference>
<sequence>MGPVTGMTPDRKAKTPGAEKAAGLRQVHRMGSLPEAGDAGRPKATVVDSDSTDDELTNLNWLHESTNLLTNFHPLYDIEEPREKIIDFQTPLLLQPPHYMAIEHSPNKSLPVKEIYSWILERFPYFATAPTGWKNSVRHNLSLNKCFRKVERSHGKVNGKGSLWCVDPEYKPNLVQALKKQPFPSALARSSSPHYLTSVLKQNHGRSLKESDIDAATAMMLLNTSIEQGMLDCKHKPFYSTAAQFNPSSSINLQENDSAATNIDPKEDHNYSASSMGSQRCASRSSVSSLSSVDEVYEFISKNSHAGSDGSEGFHSEVDTDVDYEDDPLGDSGYASQPCVDTSEKSQPSNKALKELCQEIDEELKEAAGSLLHLAGIRTCLGSLISTAKTHSHKQRKK</sequence>
<evidence type="ECO:0000313" key="9">
    <source>
        <dbReference type="Ensembl" id="ENSAPLP00020026450.1"/>
    </source>
</evidence>
<keyword evidence="3 6" id="KW-0238">DNA-binding</keyword>
<dbReference type="GO" id="GO:0005634">
    <property type="term" value="C:nucleus"/>
    <property type="evidence" value="ECO:0007669"/>
    <property type="project" value="UniProtKB-SubCell"/>
</dbReference>
<dbReference type="SMART" id="SM00339">
    <property type="entry name" value="FH"/>
    <property type="match status" value="1"/>
</dbReference>
<comment type="subcellular location">
    <subcellularLocation>
        <location evidence="1 6">Nucleus</location>
    </subcellularLocation>
</comment>
<feature type="DNA-binding region" description="Fork-head" evidence="6">
    <location>
        <begin position="89"/>
        <end position="176"/>
    </location>
</feature>
<dbReference type="GO" id="GO:0003700">
    <property type="term" value="F:DNA-binding transcription factor activity"/>
    <property type="evidence" value="ECO:0007669"/>
    <property type="project" value="InterPro"/>
</dbReference>
<dbReference type="InterPro" id="IPR001766">
    <property type="entry name" value="Fork_head_dom"/>
</dbReference>
<dbReference type="InterPro" id="IPR030456">
    <property type="entry name" value="TF_fork_head_CS_2"/>
</dbReference>
<accession>A0A8B9TWH2</accession>
<dbReference type="PRINTS" id="PR00053">
    <property type="entry name" value="FORKHEAD"/>
</dbReference>
<evidence type="ECO:0000256" key="3">
    <source>
        <dbReference type="ARBA" id="ARBA00023125"/>
    </source>
</evidence>
<dbReference type="Ensembl" id="ENSAPLT00020028492.1">
    <property type="protein sequence ID" value="ENSAPLP00020026450.1"/>
    <property type="gene ID" value="ENSAPLG00020018025.1"/>
</dbReference>
<feature type="compositionally biased region" description="Acidic residues" evidence="7">
    <location>
        <begin position="319"/>
        <end position="329"/>
    </location>
</feature>
<name>A0A8B9TWH2_ANAPL</name>
<evidence type="ECO:0000256" key="5">
    <source>
        <dbReference type="ARBA" id="ARBA00023242"/>
    </source>
</evidence>
<dbReference type="InterPro" id="IPR036388">
    <property type="entry name" value="WH-like_DNA-bd_sf"/>
</dbReference>
<evidence type="ECO:0000256" key="7">
    <source>
        <dbReference type="SAM" id="MobiDB-lite"/>
    </source>
</evidence>
<feature type="domain" description="Fork-head" evidence="8">
    <location>
        <begin position="89"/>
        <end position="176"/>
    </location>
</feature>
<evidence type="ECO:0000256" key="2">
    <source>
        <dbReference type="ARBA" id="ARBA00023015"/>
    </source>
</evidence>
<dbReference type="Proteomes" id="UP000694400">
    <property type="component" value="Chromosome 3"/>
</dbReference>
<evidence type="ECO:0000259" key="8">
    <source>
        <dbReference type="PROSITE" id="PS50039"/>
    </source>
</evidence>
<keyword evidence="2" id="KW-0805">Transcription regulation</keyword>
<evidence type="ECO:0000256" key="4">
    <source>
        <dbReference type="ARBA" id="ARBA00023163"/>
    </source>
</evidence>
<reference evidence="9" key="2">
    <citation type="submission" date="2025-08" db="UniProtKB">
        <authorList>
            <consortium name="Ensembl"/>
        </authorList>
    </citation>
    <scope>IDENTIFICATION</scope>
</reference>
<dbReference type="Gene3D" id="1.10.10.10">
    <property type="entry name" value="Winged helix-like DNA-binding domain superfamily/Winged helix DNA-binding domain"/>
    <property type="match status" value="1"/>
</dbReference>
<dbReference type="PANTHER" id="PTHR13962">
    <property type="entry name" value="FORKHEAD BOX PROTEIN N3-LIKE PROTEIN-RELATED"/>
    <property type="match status" value="1"/>
</dbReference>
<keyword evidence="5 6" id="KW-0539">Nucleus</keyword>
<organism evidence="9 10">
    <name type="scientific">Anas platyrhynchos</name>
    <name type="common">Mallard</name>
    <name type="synonym">Anas boschas</name>
    <dbReference type="NCBI Taxonomy" id="8839"/>
    <lineage>
        <taxon>Eukaryota</taxon>
        <taxon>Metazoa</taxon>
        <taxon>Chordata</taxon>
        <taxon>Craniata</taxon>
        <taxon>Vertebrata</taxon>
        <taxon>Euteleostomi</taxon>
        <taxon>Archelosauria</taxon>
        <taxon>Archosauria</taxon>
        <taxon>Dinosauria</taxon>
        <taxon>Saurischia</taxon>
        <taxon>Theropoda</taxon>
        <taxon>Coelurosauria</taxon>
        <taxon>Aves</taxon>
        <taxon>Neognathae</taxon>
        <taxon>Galloanserae</taxon>
        <taxon>Anseriformes</taxon>
        <taxon>Anatidae</taxon>
        <taxon>Anatinae</taxon>
        <taxon>Anas</taxon>
    </lineage>
</organism>
<dbReference type="InterPro" id="IPR047119">
    <property type="entry name" value="FOXN2/3-like"/>
</dbReference>
<evidence type="ECO:0000256" key="1">
    <source>
        <dbReference type="ARBA" id="ARBA00004123"/>
    </source>
</evidence>
<evidence type="ECO:0000313" key="10">
    <source>
        <dbReference type="Proteomes" id="UP000694400"/>
    </source>
</evidence>
<proteinExistence type="predicted"/>